<dbReference type="SMART" id="SM00530">
    <property type="entry name" value="HTH_XRE"/>
    <property type="match status" value="1"/>
</dbReference>
<evidence type="ECO:0000313" key="4">
    <source>
        <dbReference type="Proteomes" id="UP000011863"/>
    </source>
</evidence>
<dbReference type="InterPro" id="IPR010982">
    <property type="entry name" value="Lambda_DNA-bd_dom_sf"/>
</dbReference>
<name>A0A6C7E9N3_ILUCY</name>
<dbReference type="EMBL" id="AP012057">
    <property type="protein sequence ID" value="BAN01929.1"/>
    <property type="molecule type" value="Genomic_DNA"/>
</dbReference>
<dbReference type="GO" id="GO:0003700">
    <property type="term" value="F:DNA-binding transcription factor activity"/>
    <property type="evidence" value="ECO:0007669"/>
    <property type="project" value="TreeGrafter"/>
</dbReference>
<dbReference type="GO" id="GO:0003677">
    <property type="term" value="F:DNA binding"/>
    <property type="evidence" value="ECO:0007669"/>
    <property type="project" value="UniProtKB-KW"/>
</dbReference>
<keyword evidence="4" id="KW-1185">Reference proteome</keyword>
<dbReference type="CDD" id="cd00093">
    <property type="entry name" value="HTH_XRE"/>
    <property type="match status" value="1"/>
</dbReference>
<dbReference type="InterPro" id="IPR013096">
    <property type="entry name" value="Cupin_2"/>
</dbReference>
<organism evidence="3 4">
    <name type="scientific">Ilumatobacter coccineus (strain NBRC 103263 / KCTC 29153 / YM16-304)</name>
    <dbReference type="NCBI Taxonomy" id="1313172"/>
    <lineage>
        <taxon>Bacteria</taxon>
        <taxon>Bacillati</taxon>
        <taxon>Actinomycetota</taxon>
        <taxon>Acidimicrobiia</taxon>
        <taxon>Acidimicrobiales</taxon>
        <taxon>Ilumatobacteraceae</taxon>
        <taxon>Ilumatobacter</taxon>
    </lineage>
</organism>
<dbReference type="Gene3D" id="2.60.120.10">
    <property type="entry name" value="Jelly Rolls"/>
    <property type="match status" value="1"/>
</dbReference>
<accession>A0A6C7E9N3</accession>
<dbReference type="Pfam" id="PF07883">
    <property type="entry name" value="Cupin_2"/>
    <property type="match status" value="1"/>
</dbReference>
<dbReference type="SUPFAM" id="SSF47413">
    <property type="entry name" value="lambda repressor-like DNA-binding domains"/>
    <property type="match status" value="1"/>
</dbReference>
<sequence length="190" mass="19895">MEVSASVGAVVRAERKERGWSLDRAATRLGVSRRLLTQIESGSANPSLSTLLSIANGFGIDLTNLVAQAPGSRDAVLQTDNGSAAVLWSTDAGSAARLLVGMGPLEMWVWRLEPGESKRSDAHSAGSLEALIVNSGRVEVDIEGGETHTVDTGQSLIFAADVDHGYRSVADGAAEFHLAVFDPIDSPAGR</sequence>
<reference evidence="3 4" key="1">
    <citation type="journal article" date="2013" name="Int. J. Syst. Evol. Microbiol.">
        <title>Ilumatobacter nonamiense sp. nov. and Ilumatobacter coccineum sp. nov., isolated from seashore sand.</title>
        <authorList>
            <person name="Matsumoto A."/>
            <person name="Kasai H."/>
            <person name="Matsuo Y."/>
            <person name="Shizuri Y."/>
            <person name="Ichikawa N."/>
            <person name="Fujita N."/>
            <person name="Omura S."/>
            <person name="Takahashi Y."/>
        </authorList>
    </citation>
    <scope>NUCLEOTIDE SEQUENCE [LARGE SCALE GENOMIC DNA]</scope>
    <source>
        <strain evidence="4">NBRC 103263 / KCTC 29153 / YM16-304</strain>
    </source>
</reference>
<dbReference type="KEGG" id="aym:YM304_16150"/>
<dbReference type="Gene3D" id="1.10.260.40">
    <property type="entry name" value="lambda repressor-like DNA-binding domains"/>
    <property type="match status" value="1"/>
</dbReference>
<evidence type="ECO:0000256" key="1">
    <source>
        <dbReference type="ARBA" id="ARBA00023125"/>
    </source>
</evidence>
<dbReference type="CDD" id="cd02209">
    <property type="entry name" value="cupin_XRE_C"/>
    <property type="match status" value="1"/>
</dbReference>
<dbReference type="Proteomes" id="UP000011863">
    <property type="component" value="Chromosome"/>
</dbReference>
<dbReference type="InterPro" id="IPR014710">
    <property type="entry name" value="RmlC-like_jellyroll"/>
</dbReference>
<dbReference type="PANTHER" id="PTHR46797:SF1">
    <property type="entry name" value="METHYLPHOSPHONATE SYNTHASE"/>
    <property type="match status" value="1"/>
</dbReference>
<dbReference type="RefSeq" id="WP_015441176.1">
    <property type="nucleotide sequence ID" value="NC_020520.1"/>
</dbReference>
<dbReference type="Pfam" id="PF01381">
    <property type="entry name" value="HTH_3"/>
    <property type="match status" value="1"/>
</dbReference>
<dbReference type="InterPro" id="IPR011051">
    <property type="entry name" value="RmlC_Cupin_sf"/>
</dbReference>
<feature type="domain" description="HTH cro/C1-type" evidence="2">
    <location>
        <begin position="10"/>
        <end position="65"/>
    </location>
</feature>
<gene>
    <name evidence="3" type="ORF">YM304_16150</name>
</gene>
<dbReference type="GO" id="GO:0005829">
    <property type="term" value="C:cytosol"/>
    <property type="evidence" value="ECO:0007669"/>
    <property type="project" value="TreeGrafter"/>
</dbReference>
<evidence type="ECO:0000259" key="2">
    <source>
        <dbReference type="SMART" id="SM00530"/>
    </source>
</evidence>
<proteinExistence type="predicted"/>
<dbReference type="InterPro" id="IPR001387">
    <property type="entry name" value="Cro/C1-type_HTH"/>
</dbReference>
<dbReference type="SUPFAM" id="SSF51182">
    <property type="entry name" value="RmlC-like cupins"/>
    <property type="match status" value="1"/>
</dbReference>
<keyword evidence="1 3" id="KW-0238">DNA-binding</keyword>
<dbReference type="AlphaFoldDB" id="A0A6C7E9N3"/>
<protein>
    <submittedName>
        <fullName evidence="3">Putative Xre family DNA-binding protein</fullName>
    </submittedName>
</protein>
<dbReference type="PANTHER" id="PTHR46797">
    <property type="entry name" value="HTH-TYPE TRANSCRIPTIONAL REGULATOR"/>
    <property type="match status" value="1"/>
</dbReference>
<dbReference type="InterPro" id="IPR050807">
    <property type="entry name" value="TransReg_Diox_bact_type"/>
</dbReference>
<evidence type="ECO:0000313" key="3">
    <source>
        <dbReference type="EMBL" id="BAN01929.1"/>
    </source>
</evidence>